<feature type="compositionally biased region" description="Basic residues" evidence="1">
    <location>
        <begin position="73"/>
        <end position="82"/>
    </location>
</feature>
<evidence type="ECO:0000313" key="3">
    <source>
        <dbReference type="EMBL" id="KAG7548976.1"/>
    </source>
</evidence>
<reference evidence="3" key="1">
    <citation type="submission" date="2020-04" db="EMBL/GenBank/DDBJ databases">
        <title>Analysis of mating type loci in Filobasidium floriforme.</title>
        <authorList>
            <person name="Nowrousian M."/>
        </authorList>
    </citation>
    <scope>NUCLEOTIDE SEQUENCE</scope>
    <source>
        <strain evidence="3">CBS 6242</strain>
    </source>
</reference>
<feature type="transmembrane region" description="Helical" evidence="2">
    <location>
        <begin position="333"/>
        <end position="350"/>
    </location>
</feature>
<name>A0A8K0JMQ3_9TREE</name>
<feature type="transmembrane region" description="Helical" evidence="2">
    <location>
        <begin position="291"/>
        <end position="313"/>
    </location>
</feature>
<evidence type="ECO:0000256" key="1">
    <source>
        <dbReference type="SAM" id="MobiDB-lite"/>
    </source>
</evidence>
<sequence length="399" mass="44347">MTGTPPLRLHTTTFDHPLHKRFFYPTTGSAQYRLDANNNTIRKGTTNQSCYESPRQTGTGRLEYNSRKARKARHALKTHHIQHHPDGSDKPSTSPANVTVRVDSVRSEFKPHLKLDITFWLAVTFVLGSCVWVVNGFTVLLPLYIGRIENSENLTSTYFKTAAALAFVGGVIFEVGSYLMVVEALNRGQETGFGAAVVHLLQSGHPTPSRSHSSLKDHDPNALEESHTELIGVHPRRKRSIWGKPLWRDLGYDAALIQLIAATVFLVSTITGLPGVIPGFPSSGNPAIVKVFFWTPQVVGGTGFIISALFLMIETQKKWWLPNLMDLGWHISFWNLVGGVGFTLCGAMGYNTDERWVDNSAISTFWGSWAFLIGSAMQLYEAVWREPEVEESGHDVIKS</sequence>
<organism evidence="3 4">
    <name type="scientific">Filobasidium floriforme</name>
    <dbReference type="NCBI Taxonomy" id="5210"/>
    <lineage>
        <taxon>Eukaryota</taxon>
        <taxon>Fungi</taxon>
        <taxon>Dikarya</taxon>
        <taxon>Basidiomycota</taxon>
        <taxon>Agaricomycotina</taxon>
        <taxon>Tremellomycetes</taxon>
        <taxon>Filobasidiales</taxon>
        <taxon>Filobasidiaceae</taxon>
        <taxon>Filobasidium</taxon>
    </lineage>
</organism>
<comment type="caution">
    <text evidence="3">The sequence shown here is derived from an EMBL/GenBank/DDBJ whole genome shotgun (WGS) entry which is preliminary data.</text>
</comment>
<feature type="transmembrane region" description="Helical" evidence="2">
    <location>
        <begin position="157"/>
        <end position="181"/>
    </location>
</feature>
<evidence type="ECO:0000256" key="2">
    <source>
        <dbReference type="SAM" id="Phobius"/>
    </source>
</evidence>
<keyword evidence="2" id="KW-0812">Transmembrane</keyword>
<dbReference type="EMBL" id="JABELV010000056">
    <property type="protein sequence ID" value="KAG7548976.1"/>
    <property type="molecule type" value="Genomic_DNA"/>
</dbReference>
<evidence type="ECO:0008006" key="5">
    <source>
        <dbReference type="Google" id="ProtNLM"/>
    </source>
</evidence>
<dbReference type="AlphaFoldDB" id="A0A8K0JMQ3"/>
<feature type="transmembrane region" description="Helical" evidence="2">
    <location>
        <begin position="250"/>
        <end position="271"/>
    </location>
</feature>
<gene>
    <name evidence="3" type="ORF">FFLO_03181</name>
</gene>
<feature type="transmembrane region" description="Helical" evidence="2">
    <location>
        <begin position="119"/>
        <end position="145"/>
    </location>
</feature>
<dbReference type="Proteomes" id="UP000812966">
    <property type="component" value="Unassembled WGS sequence"/>
</dbReference>
<keyword evidence="2" id="KW-1133">Transmembrane helix</keyword>
<accession>A0A8K0JMQ3</accession>
<keyword evidence="4" id="KW-1185">Reference proteome</keyword>
<feature type="region of interest" description="Disordered" evidence="1">
    <location>
        <begin position="73"/>
        <end position="96"/>
    </location>
</feature>
<proteinExistence type="predicted"/>
<feature type="transmembrane region" description="Helical" evidence="2">
    <location>
        <begin position="362"/>
        <end position="380"/>
    </location>
</feature>
<keyword evidence="2" id="KW-0472">Membrane</keyword>
<protein>
    <recommendedName>
        <fullName evidence="5">Integral membrane protein</fullName>
    </recommendedName>
</protein>
<evidence type="ECO:0000313" key="4">
    <source>
        <dbReference type="Proteomes" id="UP000812966"/>
    </source>
</evidence>